<dbReference type="PATRIC" id="fig|280505.15.peg.4015"/>
<reference evidence="1 2" key="1">
    <citation type="journal article" date="2015" name="PLoS Negl. Trop. Dis.">
        <title>Distribution of Plasmids in Distinct Leptospira Pathogenic Species.</title>
        <authorList>
            <person name="Wang Y."/>
            <person name="Zhuang X."/>
            <person name="Zhong Y."/>
            <person name="Zhang C."/>
            <person name="Zhang Y."/>
            <person name="Zeng L."/>
            <person name="Zhu Y."/>
            <person name="He P."/>
            <person name="Dong K."/>
            <person name="Pal U."/>
            <person name="Guo X."/>
            <person name="Qin J."/>
        </authorList>
    </citation>
    <scope>NUCLEOTIDE SEQUENCE [LARGE SCALE GENOMIC DNA]</scope>
    <source>
        <strain evidence="1 2">56604</strain>
    </source>
</reference>
<evidence type="ECO:0000313" key="2">
    <source>
        <dbReference type="Proteomes" id="UP000058857"/>
    </source>
</evidence>
<sequence length="50" mass="5946">MTKIAQRDCKKKFDKTLNTLNEQEIVQNIAINIIANFSQTKRFPQFMSLW</sequence>
<accession>A0A0S2IX57</accession>
<evidence type="ECO:0000313" key="1">
    <source>
        <dbReference type="EMBL" id="ALO28260.1"/>
    </source>
</evidence>
<dbReference type="EMBL" id="CP012030">
    <property type="protein sequence ID" value="ALO28260.1"/>
    <property type="molecule type" value="Genomic_DNA"/>
</dbReference>
<dbReference type="Proteomes" id="UP000058857">
    <property type="component" value="Chromosome 2"/>
</dbReference>
<name>A0A0S2IX57_LEPBO</name>
<gene>
    <name evidence="1" type="ORF">LBBP_04124</name>
</gene>
<organism evidence="1">
    <name type="scientific">Leptospira borgpetersenii serovar Ballum</name>
    <dbReference type="NCBI Taxonomy" id="280505"/>
    <lineage>
        <taxon>Bacteria</taxon>
        <taxon>Pseudomonadati</taxon>
        <taxon>Spirochaetota</taxon>
        <taxon>Spirochaetia</taxon>
        <taxon>Leptospirales</taxon>
        <taxon>Leptospiraceae</taxon>
        <taxon>Leptospira</taxon>
    </lineage>
</organism>
<proteinExistence type="predicted"/>
<dbReference type="AlphaFoldDB" id="A0A0S2IX57"/>
<protein>
    <submittedName>
        <fullName evidence="1">Uncharacterized protein</fullName>
    </submittedName>
</protein>